<gene>
    <name evidence="6" type="ORF">GCM10007047_15960</name>
</gene>
<feature type="domain" description="Glycoside hydrolase family 31 N-terminal" evidence="4">
    <location>
        <begin position="109"/>
        <end position="185"/>
    </location>
</feature>
<dbReference type="SUPFAM" id="SSF51445">
    <property type="entry name" value="(Trans)glycosidases"/>
    <property type="match status" value="1"/>
</dbReference>
<dbReference type="EMBL" id="BMXG01000008">
    <property type="protein sequence ID" value="GHC00422.1"/>
    <property type="molecule type" value="Genomic_DNA"/>
</dbReference>
<dbReference type="GO" id="GO:0005975">
    <property type="term" value="P:carbohydrate metabolic process"/>
    <property type="evidence" value="ECO:0007669"/>
    <property type="project" value="InterPro"/>
</dbReference>
<dbReference type="InterPro" id="IPR000322">
    <property type="entry name" value="Glyco_hydro_31_TIM"/>
</dbReference>
<sequence>MDFSKIPPACNFIYSKEETPLLACADSPYETSLEALGGDVFRYSIKGASWPQKSQATLDTASFNDAPSSSVATVDKAGALHFSYKGEVLLNSMLGQAFGVLGKKWLLGFQHNESMRLYGLGEKNTGLEKTGQITKFWNTDTMADFGPIRVQHESTDPFYVTIPYLLIQQPNGCIGILLNNPMPTFMNLAAKEHIANLADAKDNEQPSITMGAYGGAPEFYFIMGDDVRTVTRKLMRLSGPPPLPPLWAIGYQQSRWGYRDLSDLEELDQKFNELGIPCDGLWLDIDYMDAYKVFTVNESIARDYQTRISALQAKGRKIVPIIDPGVKYLPGYDVFDSGHQANAFCRTEEGNTYSGFVWPGRTAFPDFSMSHARKWWSDQVKAFTDKYQFDGYWLDMNDPSTGSAELEDMRFNDGQDDHQTYHNQYALGMQQATAEGLMRSRPQQRPFLISRSGYISSSRHSAIWTGDNWSNYFHLREGIAVSLNLSLSGIPFNGPDVPGFEGEASPELAVDWHKAGFLFPFFRNHSAMASPRQEPWQFEQPYRDIIVHYIRLRYKLLPYLYQLFIQQTEVGDPLLRPVFYEYPDEIKRFQRVSDQFMVGPSILQAPKVHETEAKRCVQLPDCGWYDATQGKWYQGEESITITHELASTPLFFREGSLVPMSVGEAKSAKKELYDIEIHVFKRKHDTSRSTFEYRFDDGETVNGPASCVYLAAHCEDDILVVEVTQCQLDYLPLTIRLVCHDSLAEVIIKQNQNEEHYQLIPSTVTFTGKPINCTQTEAILLSSHPMPLVASTR</sequence>
<evidence type="ECO:0000259" key="4">
    <source>
        <dbReference type="Pfam" id="PF13802"/>
    </source>
</evidence>
<keyword evidence="7" id="KW-1185">Reference proteome</keyword>
<evidence type="ECO:0000256" key="2">
    <source>
        <dbReference type="RuleBase" id="RU361185"/>
    </source>
</evidence>
<dbReference type="Proteomes" id="UP000642829">
    <property type="component" value="Unassembled WGS sequence"/>
</dbReference>
<evidence type="ECO:0000259" key="5">
    <source>
        <dbReference type="Pfam" id="PF21365"/>
    </source>
</evidence>
<dbReference type="RefSeq" id="WP_189513755.1">
    <property type="nucleotide sequence ID" value="NZ_BMXG01000008.1"/>
</dbReference>
<reference evidence="6" key="2">
    <citation type="submission" date="2020-09" db="EMBL/GenBank/DDBJ databases">
        <authorList>
            <person name="Sun Q."/>
            <person name="Kim S."/>
        </authorList>
    </citation>
    <scope>NUCLEOTIDE SEQUENCE</scope>
    <source>
        <strain evidence="6">KCTC 12870</strain>
    </source>
</reference>
<comment type="similarity">
    <text evidence="1 2">Belongs to the glycosyl hydrolase 31 family.</text>
</comment>
<feature type="domain" description="Glycosyl hydrolase family 31 C-terminal" evidence="5">
    <location>
        <begin position="571"/>
        <end position="657"/>
    </location>
</feature>
<evidence type="ECO:0000313" key="6">
    <source>
        <dbReference type="EMBL" id="GHC00422.1"/>
    </source>
</evidence>
<dbReference type="Gene3D" id="3.20.20.80">
    <property type="entry name" value="Glycosidases"/>
    <property type="match status" value="1"/>
</dbReference>
<dbReference type="Pfam" id="PF13802">
    <property type="entry name" value="Gal_mutarotas_2"/>
    <property type="match status" value="1"/>
</dbReference>
<dbReference type="InterPro" id="IPR017853">
    <property type="entry name" value="GH"/>
</dbReference>
<comment type="caution">
    <text evidence="6">The sequence shown here is derived from an EMBL/GenBank/DDBJ whole genome shotgun (WGS) entry which is preliminary data.</text>
</comment>
<dbReference type="SUPFAM" id="SSF74650">
    <property type="entry name" value="Galactose mutarotase-like"/>
    <property type="match status" value="1"/>
</dbReference>
<dbReference type="Pfam" id="PF21365">
    <property type="entry name" value="Glyco_hydro_31_3rd"/>
    <property type="match status" value="1"/>
</dbReference>
<organism evidence="6 7">
    <name type="scientific">Cerasicoccus arenae</name>
    <dbReference type="NCBI Taxonomy" id="424488"/>
    <lineage>
        <taxon>Bacteria</taxon>
        <taxon>Pseudomonadati</taxon>
        <taxon>Verrucomicrobiota</taxon>
        <taxon>Opitutia</taxon>
        <taxon>Puniceicoccales</taxon>
        <taxon>Cerasicoccaceae</taxon>
        <taxon>Cerasicoccus</taxon>
    </lineage>
</organism>
<keyword evidence="2" id="KW-0378">Hydrolase</keyword>
<dbReference type="SUPFAM" id="SSF51011">
    <property type="entry name" value="Glycosyl hydrolase domain"/>
    <property type="match status" value="1"/>
</dbReference>
<proteinExistence type="inferred from homology"/>
<dbReference type="Gene3D" id="2.60.40.1760">
    <property type="entry name" value="glycosyl hydrolase (family 31)"/>
    <property type="match status" value="1"/>
</dbReference>
<evidence type="ECO:0000313" key="7">
    <source>
        <dbReference type="Proteomes" id="UP000642829"/>
    </source>
</evidence>
<dbReference type="AlphaFoldDB" id="A0A8J3DGW5"/>
<protein>
    <submittedName>
        <fullName evidence="6">Alpha-glucosidase</fullName>
    </submittedName>
</protein>
<dbReference type="Gene3D" id="2.60.40.1180">
    <property type="entry name" value="Golgi alpha-mannosidase II"/>
    <property type="match status" value="1"/>
</dbReference>
<dbReference type="GO" id="GO:0004553">
    <property type="term" value="F:hydrolase activity, hydrolyzing O-glycosyl compounds"/>
    <property type="evidence" value="ECO:0007669"/>
    <property type="project" value="InterPro"/>
</dbReference>
<keyword evidence="2" id="KW-0326">Glycosidase</keyword>
<dbReference type="PANTHER" id="PTHR22762:SF120">
    <property type="entry name" value="HETEROGLYCAN GLUCOSIDASE 1"/>
    <property type="match status" value="1"/>
</dbReference>
<evidence type="ECO:0000259" key="3">
    <source>
        <dbReference type="Pfam" id="PF01055"/>
    </source>
</evidence>
<dbReference type="InterPro" id="IPR011013">
    <property type="entry name" value="Gal_mutarotase_sf_dom"/>
</dbReference>
<dbReference type="Pfam" id="PF01055">
    <property type="entry name" value="Glyco_hydro_31_2nd"/>
    <property type="match status" value="1"/>
</dbReference>
<feature type="domain" description="Glycoside hydrolase family 31 TIM barrel" evidence="3">
    <location>
        <begin position="241"/>
        <end position="563"/>
    </location>
</feature>
<accession>A0A8J3DGW5</accession>
<evidence type="ECO:0000256" key="1">
    <source>
        <dbReference type="ARBA" id="ARBA00007806"/>
    </source>
</evidence>
<dbReference type="GO" id="GO:0030246">
    <property type="term" value="F:carbohydrate binding"/>
    <property type="evidence" value="ECO:0007669"/>
    <property type="project" value="InterPro"/>
</dbReference>
<dbReference type="InterPro" id="IPR013780">
    <property type="entry name" value="Glyco_hydro_b"/>
</dbReference>
<reference evidence="6" key="1">
    <citation type="journal article" date="2014" name="Int. J. Syst. Evol. Microbiol.">
        <title>Complete genome sequence of Corynebacterium casei LMG S-19264T (=DSM 44701T), isolated from a smear-ripened cheese.</title>
        <authorList>
            <consortium name="US DOE Joint Genome Institute (JGI-PGF)"/>
            <person name="Walter F."/>
            <person name="Albersmeier A."/>
            <person name="Kalinowski J."/>
            <person name="Ruckert C."/>
        </authorList>
    </citation>
    <scope>NUCLEOTIDE SEQUENCE</scope>
    <source>
        <strain evidence="6">KCTC 12870</strain>
    </source>
</reference>
<dbReference type="InterPro" id="IPR025887">
    <property type="entry name" value="Glyco_hydro_31_N_dom"/>
</dbReference>
<dbReference type="PANTHER" id="PTHR22762">
    <property type="entry name" value="ALPHA-GLUCOSIDASE"/>
    <property type="match status" value="1"/>
</dbReference>
<dbReference type="InterPro" id="IPR048395">
    <property type="entry name" value="Glyco_hydro_31_C"/>
</dbReference>
<dbReference type="CDD" id="cd14752">
    <property type="entry name" value="GH31_N"/>
    <property type="match status" value="1"/>
</dbReference>
<name>A0A8J3DGW5_9BACT</name>